<dbReference type="InterPro" id="IPR001029">
    <property type="entry name" value="Flagellin_N"/>
</dbReference>
<evidence type="ECO:0000256" key="2">
    <source>
        <dbReference type="ARBA" id="ARBA00023143"/>
    </source>
</evidence>
<dbReference type="Pfam" id="PF00669">
    <property type="entry name" value="Flagellin_N"/>
    <property type="match status" value="1"/>
</dbReference>
<dbReference type="PANTHER" id="PTHR42792">
    <property type="entry name" value="FLAGELLIN"/>
    <property type="match status" value="1"/>
</dbReference>
<dbReference type="InterPro" id="IPR001492">
    <property type="entry name" value="Flagellin"/>
</dbReference>
<keyword evidence="2 3" id="KW-0975">Bacterial flagellum</keyword>
<sequence>MTRINTNIDALRGLRNLQKATSQQNSALTRLSTGVKVNSGRDNPAGLFAGERLKLQTTTIEKSISNSNRANNVLSTADAALGEISGQLNKLRGLVQEGLNVGALSSSETTANQGEIDEILSAINRISSNTTFAGDKLIDGSKGFQTSVSVGDLNKFSDFQVNQAVFGSRTSIALNATVNTAAEKASLRYSGGALTSAATVEIGGSNGNQAISLGGSSTVSNIADAINDVSDTTGVVATVVGGFELTVDAVANTATKGSGANGVVTFTDARRTAELGTNASLGGTVSVTYVAGSGNNVATSVAVTGTTNRTVTVTLGTDANGAVSATADDVVAIIAGDTTASSLVTGVASGDGSGVQAAEAADTLTGGTDQGILRLGDNRTVGTNGTLSVVIDATGNSQTLGVSVGAADNDGNQVITITAGTDANGVVTSTLADIATLINDDEDASEVLLASTRGDSTSLGDDVASTALSLTNGDIILESSEYGSSAKVNVTALSGSFQTTGKNDTTYTTRDFGADIGVTINGQAARGDGLKASFRTASVAASLTFATDSNEANATATLNIVGGGALFQIGEQATSAGQIGLGIEAVNTSRLGGITGKLSELGSGGGKSLEDVRKSLDGSGPKISYEDLVSIIDESLERVTTLRSQIGAVQSNVIDTNISTLGVALENISAARSEIVDTDFAAETANLQKAQVLVQAGISVLSIANQGPSTIAQLLR</sequence>
<dbReference type="OrthoDB" id="9796789at2"/>
<protein>
    <recommendedName>
        <fullName evidence="3">Flagellin</fullName>
    </recommendedName>
</protein>
<reference evidence="6 7" key="1">
    <citation type="submission" date="2016-05" db="EMBL/GenBank/DDBJ databases">
        <title>Genomic and physiological characterization of Planctopirus sp. isolated from fresh water lake.</title>
        <authorList>
            <person name="Subhash Y."/>
            <person name="Ramana C."/>
        </authorList>
    </citation>
    <scope>NUCLEOTIDE SEQUENCE [LARGE SCALE GENOMIC DNA]</scope>
    <source>
        <strain evidence="6 7">JC280</strain>
    </source>
</reference>
<dbReference type="STRING" id="1841610.A6X21_06225"/>
<proteinExistence type="inferred from homology"/>
<dbReference type="GO" id="GO:0005576">
    <property type="term" value="C:extracellular region"/>
    <property type="evidence" value="ECO:0007669"/>
    <property type="project" value="UniProtKB-SubCell"/>
</dbReference>
<accession>A0A1C3E9N5</accession>
<dbReference type="RefSeq" id="WP_068848780.1">
    <property type="nucleotide sequence ID" value="NZ_LYDR01000116.1"/>
</dbReference>
<evidence type="ECO:0000313" key="7">
    <source>
        <dbReference type="Proteomes" id="UP000094828"/>
    </source>
</evidence>
<evidence type="ECO:0000313" key="6">
    <source>
        <dbReference type="EMBL" id="ODA29936.1"/>
    </source>
</evidence>
<comment type="similarity">
    <text evidence="1 3">Belongs to the bacterial flagellin family.</text>
</comment>
<dbReference type="Gene3D" id="1.20.1330.10">
    <property type="entry name" value="f41 fragment of flagellin, N-terminal domain"/>
    <property type="match status" value="2"/>
</dbReference>
<dbReference type="Gene3D" id="6.10.10.10">
    <property type="entry name" value="Flagellar export chaperone, C-terminal domain"/>
    <property type="match status" value="1"/>
</dbReference>
<name>A0A1C3E9N5_9PLAN</name>
<dbReference type="GO" id="GO:0005198">
    <property type="term" value="F:structural molecule activity"/>
    <property type="evidence" value="ECO:0007669"/>
    <property type="project" value="UniProtKB-UniRule"/>
</dbReference>
<dbReference type="Gene3D" id="2.30.220.10">
    <property type="entry name" value="f41 fragment of flagellin, C-terminal domain"/>
    <property type="match status" value="1"/>
</dbReference>
<feature type="domain" description="Flagellin N-terminal" evidence="4">
    <location>
        <begin position="4"/>
        <end position="142"/>
    </location>
</feature>
<dbReference type="Proteomes" id="UP000094828">
    <property type="component" value="Unassembled WGS sequence"/>
</dbReference>
<evidence type="ECO:0000256" key="3">
    <source>
        <dbReference type="RuleBase" id="RU362073"/>
    </source>
</evidence>
<dbReference type="PANTHER" id="PTHR42792:SF2">
    <property type="entry name" value="FLAGELLIN"/>
    <property type="match status" value="1"/>
</dbReference>
<dbReference type="AlphaFoldDB" id="A0A1C3E9N5"/>
<dbReference type="InterPro" id="IPR046358">
    <property type="entry name" value="Flagellin_C"/>
</dbReference>
<dbReference type="GO" id="GO:0009288">
    <property type="term" value="C:bacterial-type flagellum"/>
    <property type="evidence" value="ECO:0007669"/>
    <property type="project" value="UniProtKB-SubCell"/>
</dbReference>
<evidence type="ECO:0000259" key="5">
    <source>
        <dbReference type="Pfam" id="PF00700"/>
    </source>
</evidence>
<keyword evidence="3" id="KW-0964">Secreted</keyword>
<comment type="subcellular location">
    <subcellularLocation>
        <location evidence="3">Secreted</location>
    </subcellularLocation>
    <subcellularLocation>
        <location evidence="3">Bacterial flagellum</location>
    </subcellularLocation>
</comment>
<feature type="domain" description="Flagellin C-terminal" evidence="5">
    <location>
        <begin position="630"/>
        <end position="715"/>
    </location>
</feature>
<dbReference type="InterPro" id="IPR042187">
    <property type="entry name" value="Flagellin_C_sub2"/>
</dbReference>
<comment type="caution">
    <text evidence="6">The sequence shown here is derived from an EMBL/GenBank/DDBJ whole genome shotgun (WGS) entry which is preliminary data.</text>
</comment>
<dbReference type="Gene3D" id="3.30.70.2120">
    <property type="match status" value="1"/>
</dbReference>
<dbReference type="SUPFAM" id="SSF64518">
    <property type="entry name" value="Phase 1 flagellin"/>
    <property type="match status" value="2"/>
</dbReference>
<dbReference type="PRINTS" id="PR00207">
    <property type="entry name" value="FLAGELLIN"/>
</dbReference>
<keyword evidence="7" id="KW-1185">Reference proteome</keyword>
<dbReference type="Gene3D" id="2.170.280.10">
    <property type="entry name" value="f41 fragment of flagellin, middle domain"/>
    <property type="match status" value="1"/>
</dbReference>
<organism evidence="6 7">
    <name type="scientific">Planctopirus hydrillae</name>
    <dbReference type="NCBI Taxonomy" id="1841610"/>
    <lineage>
        <taxon>Bacteria</taxon>
        <taxon>Pseudomonadati</taxon>
        <taxon>Planctomycetota</taxon>
        <taxon>Planctomycetia</taxon>
        <taxon>Planctomycetales</taxon>
        <taxon>Planctomycetaceae</taxon>
        <taxon>Planctopirus</taxon>
    </lineage>
</organism>
<evidence type="ECO:0000259" key="4">
    <source>
        <dbReference type="Pfam" id="PF00669"/>
    </source>
</evidence>
<comment type="function">
    <text evidence="3">Flagellin is the subunit protein which polymerizes to form the filaments of bacterial flagella.</text>
</comment>
<dbReference type="EMBL" id="LYDR01000116">
    <property type="protein sequence ID" value="ODA29936.1"/>
    <property type="molecule type" value="Genomic_DNA"/>
</dbReference>
<evidence type="ECO:0000256" key="1">
    <source>
        <dbReference type="ARBA" id="ARBA00005709"/>
    </source>
</evidence>
<gene>
    <name evidence="6" type="ORF">A6X21_06225</name>
</gene>
<dbReference type="Pfam" id="PF00700">
    <property type="entry name" value="Flagellin_C"/>
    <property type="match status" value="1"/>
</dbReference>